<accession>A0ACC2NHW3</accession>
<proteinExistence type="predicted"/>
<dbReference type="EMBL" id="CM056743">
    <property type="protein sequence ID" value="KAJ8670398.1"/>
    <property type="molecule type" value="Genomic_DNA"/>
</dbReference>
<name>A0ACC2NHW3_9HYME</name>
<dbReference type="Proteomes" id="UP001239111">
    <property type="component" value="Chromosome 3"/>
</dbReference>
<sequence>MRVTLLTLATCVLHVAALTQSPPRITKQPPTDEVLFQVTQLGAIENEKPFIIECEADGEPGPSYEWIKNGKEFKWAAYDDRISQQPGRGTLVVSRPRDEDLGQYQCFAKNEWGTATSNSVFVRKAELNSFKDKDAEMVKANEGEPFKLTCQPPDGWPKPNVYWLIQDYQGGIRSINNSRMTLDPEGNLYFSNVTKRDASTDFYYACAATSMFRNEYKVGNRVNLNVISSGASAGSNKIEPKLQYVSRKSEVALRGKQIELFCIFGGTPLPLTVWSKNGKRIRASDRVVEGNYGKSLLIKHVNFDDAGEYTCDVSNGVGSAKSYSISLKVQSAPYFIVEPDYVNAAEDEEIEFRCEAGGEPKPEIKWIHNGKDIALSPRNERRQVGDNSIRIIKLRKSDTGNYGCNATNSLGYVYKDVYVNVLALEPEITLPPTDEATVDGKTITLTCRVFGAPKPEVKWIRNNQELTGGRYKTLDSGDLEIQNVIFSDAGNYTCHASNKFGKVNASGALAVKDHTRITDRPEDYEVAAGAEATFRCNAVSDSTLDLKVEWLSKGQPIDPEVEPRFIINTDYSLVITKTTELDSGTYTCVASTELDTARAEATLIVQDVPNSPQLLSITCKSKSAYVSWIPMGDNRSPILHYAIQYNTSFAPDTWESAKDHVSATEQKYEVPMTPWANYTFRVIAYNKIGGSQPSSHSQVCTTLPDVPYKNPDNVMGRGDDPQNLVISWTVMPQLHHHAPKFMYRVYYRRDIPGEKWNIEDIHNWKQNTLRVNNQPTYQRYRIKPTFTNHDLILVPLQAPENFIMAEEYPRSSTSALFSWTKVSEESVRGELKGYKIETWTRDGGEENLREFNVKGGNKTYALVDKLIPHCANYVRIRAYNGRFNGPPSEALTIVTPEGVPGTVLDLKAYPLGSTTMLLKWVKPVEINGILTGYKITYQLVNGSRIGSELERHPEIDDPEATSAKLADLMPESKYRISIRGKTKAGSGEAFFVEKKTLASRKPDKPTFVWVNNPQPSGLSNIRLIWEPRLGGFAGSHFYATYRLQGLTIDSRTDNEKLGNEIEIRGLHAGRTYTVSLVAVDGIYETPSDPQDIETSNEGPIIQAQETVATSGWFIGMMLAIAFLLFIMIIVCVVKRNRGGKYAVHERELAAGRGDFPEEGFHEYSQPLDSKSAGGRASLASSNQDGKHPESDTDSMAEYGEGDTVRFTEDGSFIGQYGPKGRPVEEIPPPILSGSMATYV</sequence>
<gene>
    <name evidence="1" type="ORF">QAD02_001657</name>
</gene>
<organism evidence="1 2">
    <name type="scientific">Eretmocerus hayati</name>
    <dbReference type="NCBI Taxonomy" id="131215"/>
    <lineage>
        <taxon>Eukaryota</taxon>
        <taxon>Metazoa</taxon>
        <taxon>Ecdysozoa</taxon>
        <taxon>Arthropoda</taxon>
        <taxon>Hexapoda</taxon>
        <taxon>Insecta</taxon>
        <taxon>Pterygota</taxon>
        <taxon>Neoptera</taxon>
        <taxon>Endopterygota</taxon>
        <taxon>Hymenoptera</taxon>
        <taxon>Apocrita</taxon>
        <taxon>Proctotrupomorpha</taxon>
        <taxon>Chalcidoidea</taxon>
        <taxon>Aphelinidae</taxon>
        <taxon>Aphelininae</taxon>
        <taxon>Eretmocerus</taxon>
    </lineage>
</organism>
<reference evidence="1" key="1">
    <citation type="submission" date="2023-04" db="EMBL/GenBank/DDBJ databases">
        <title>A chromosome-level genome assembly of the parasitoid wasp Eretmocerus hayati.</title>
        <authorList>
            <person name="Zhong Y."/>
            <person name="Liu S."/>
            <person name="Liu Y."/>
        </authorList>
    </citation>
    <scope>NUCLEOTIDE SEQUENCE</scope>
    <source>
        <strain evidence="1">ZJU_SS_LIU_2023</strain>
    </source>
</reference>
<keyword evidence="2" id="KW-1185">Reference proteome</keyword>
<protein>
    <submittedName>
        <fullName evidence="1">Uncharacterized protein</fullName>
    </submittedName>
</protein>
<evidence type="ECO:0000313" key="2">
    <source>
        <dbReference type="Proteomes" id="UP001239111"/>
    </source>
</evidence>
<evidence type="ECO:0000313" key="1">
    <source>
        <dbReference type="EMBL" id="KAJ8670398.1"/>
    </source>
</evidence>
<comment type="caution">
    <text evidence="1">The sequence shown here is derived from an EMBL/GenBank/DDBJ whole genome shotgun (WGS) entry which is preliminary data.</text>
</comment>